<evidence type="ECO:0000313" key="1">
    <source>
        <dbReference type="EMBL" id="MBB5083931.1"/>
    </source>
</evidence>
<dbReference type="EMBL" id="JACHIN010000020">
    <property type="protein sequence ID" value="MBB5083931.1"/>
    <property type="molecule type" value="Genomic_DNA"/>
</dbReference>
<dbReference type="RefSeq" id="WP_184973462.1">
    <property type="nucleotide sequence ID" value="NZ_JACHIN010000020.1"/>
</dbReference>
<gene>
    <name evidence="1" type="ORF">HNR40_009439</name>
</gene>
<comment type="caution">
    <text evidence="1">The sequence shown here is derived from an EMBL/GenBank/DDBJ whole genome shotgun (WGS) entry which is preliminary data.</text>
</comment>
<dbReference type="AlphaFoldDB" id="A0A7W8AF52"/>
<dbReference type="Proteomes" id="UP000568380">
    <property type="component" value="Unassembled WGS sequence"/>
</dbReference>
<proteinExistence type="predicted"/>
<name>A0A7W8AF52_9ACTN</name>
<evidence type="ECO:0000313" key="2">
    <source>
        <dbReference type="Proteomes" id="UP000568380"/>
    </source>
</evidence>
<evidence type="ECO:0008006" key="3">
    <source>
        <dbReference type="Google" id="ProtNLM"/>
    </source>
</evidence>
<protein>
    <recommendedName>
        <fullName evidence="3">Septum formation-related domain-containing protein</fullName>
    </recommendedName>
</protein>
<organism evidence="1 2">
    <name type="scientific">Nonomuraea endophytica</name>
    <dbReference type="NCBI Taxonomy" id="714136"/>
    <lineage>
        <taxon>Bacteria</taxon>
        <taxon>Bacillati</taxon>
        <taxon>Actinomycetota</taxon>
        <taxon>Actinomycetes</taxon>
        <taxon>Streptosporangiales</taxon>
        <taxon>Streptosporangiaceae</taxon>
        <taxon>Nonomuraea</taxon>
    </lineage>
</organism>
<reference evidence="1 2" key="1">
    <citation type="submission" date="2020-08" db="EMBL/GenBank/DDBJ databases">
        <title>Genomic Encyclopedia of Type Strains, Phase IV (KMG-IV): sequencing the most valuable type-strain genomes for metagenomic binning, comparative biology and taxonomic classification.</title>
        <authorList>
            <person name="Goeker M."/>
        </authorList>
    </citation>
    <scope>NUCLEOTIDE SEQUENCE [LARGE SCALE GENOMIC DNA]</scope>
    <source>
        <strain evidence="1 2">DSM 45385</strain>
    </source>
</reference>
<accession>A0A7W8AF52</accession>
<sequence length="718" mass="77802">MSGPDEHNAVVVAELGAIAGREMYQRNAFRVTGLETEADAAVVRGRQQWISAARSAGMGADLDADEVRDAFDRIGDAPRRLVHELFWLWDSPKATCSCARSLHKDHDVAVRAHSAALDREARLTAPDGAGRRELADLWNTAARAWSSVLGRADLWDHVRHRVHELDSLDASALEPLRSELPAFLVKPLVELAGSAEDPARLAAIARSWPVPSHVLDDALKSVSEPLFQTVRSQLDRPGDPAAKVAGVRDTVLPLLRRLDGLFPRGQNRRAAGAHAEAANMINDCARELVSASALLDDAAAREWLNLALSIADDDTTRQLITKSLTDLDKLVETLDNVGEDARRQLAAGRTDAVRDVLRRLLVQAGGGAGSGALAEMLAQVENQRPLVWRADPRTPPTQGLSARALRSGVIGTFAVAVVLAIGWMYGVGPTPAPVRLGTTNTATMPPSTPTTPAGPKPATLFAERMSDNAPAGTCLATEEGWDDSEDKSSVPTVSCDEPHWGEVLGYVRLARAPSRYPGDDQVTALAGFHCGRMLEHQKLAESHDFDYVIPVRASWNEGGEVYQNYATCVAVSMDDSLMAAGRATEPRGPVPGRVTTVMSLYAAKIRDNAPVGTCVRTERSFDTMISVSVLPCSQPHWGKIIGYPVLYGKGKKWPGLNALVAKARVACERLADARSDVKYGIGYSINYIRPLKRVFADKSRVRYATCVLTRTDNRLMKR</sequence>
<keyword evidence="2" id="KW-1185">Reference proteome</keyword>